<comment type="caution">
    <text evidence="4">The sequence shown here is derived from an EMBL/GenBank/DDBJ whole genome shotgun (WGS) entry which is preliminary data.</text>
</comment>
<evidence type="ECO:0000313" key="4">
    <source>
        <dbReference type="EMBL" id="MFC4294323.1"/>
    </source>
</evidence>
<dbReference type="InterPro" id="IPR002347">
    <property type="entry name" value="SDR_fam"/>
</dbReference>
<dbReference type="EC" id="1.1.1.-" evidence="4"/>
<dbReference type="SUPFAM" id="SSF51735">
    <property type="entry name" value="NAD(P)-binding Rossmann-fold domains"/>
    <property type="match status" value="1"/>
</dbReference>
<name>A0ABV8RMM1_9SPHN</name>
<keyword evidence="2 4" id="KW-0560">Oxidoreductase</keyword>
<sequence length="261" mass="27355">MSDNPQLPHFDLTGRTALVTGASSGFGAHWARLLAAAGARVVVAARRTDRLAALVEDIRRDGGSAHAVALDVTDEAATAAAYAEAESVFGTVDTIIANAGTSTEKSSLLTSGAEFDTIVDTNLKGVFLTVTEGARRLIAAGSAESGRGRVVIVGSITARKLYSGTAPYSASKAGVGHMGRVLARELARKGINVNVILPGYFDTEMTGDMWNAPSGDYLMKNFPRRRLGVIGDMDVPLLFFASDLSRHVTGSELVIDDGQSL</sequence>
<evidence type="ECO:0000313" key="5">
    <source>
        <dbReference type="Proteomes" id="UP001595828"/>
    </source>
</evidence>
<dbReference type="PROSITE" id="PS00061">
    <property type="entry name" value="ADH_SHORT"/>
    <property type="match status" value="1"/>
</dbReference>
<dbReference type="PRINTS" id="PR00081">
    <property type="entry name" value="GDHRDH"/>
</dbReference>
<dbReference type="Gene3D" id="3.40.50.720">
    <property type="entry name" value="NAD(P)-binding Rossmann-like Domain"/>
    <property type="match status" value="1"/>
</dbReference>
<dbReference type="InterPro" id="IPR020904">
    <property type="entry name" value="Sc_DH/Rdtase_CS"/>
</dbReference>
<protein>
    <submittedName>
        <fullName evidence="4">SDR family NAD(P)-dependent oxidoreductase</fullName>
        <ecNumber evidence="4">1.1.1.-</ecNumber>
    </submittedName>
</protein>
<comment type="similarity">
    <text evidence="1 3">Belongs to the short-chain dehydrogenases/reductases (SDR) family.</text>
</comment>
<evidence type="ECO:0000256" key="2">
    <source>
        <dbReference type="ARBA" id="ARBA00023002"/>
    </source>
</evidence>
<reference evidence="5" key="1">
    <citation type="journal article" date="2019" name="Int. J. Syst. Evol. Microbiol.">
        <title>The Global Catalogue of Microorganisms (GCM) 10K type strain sequencing project: providing services to taxonomists for standard genome sequencing and annotation.</title>
        <authorList>
            <consortium name="The Broad Institute Genomics Platform"/>
            <consortium name="The Broad Institute Genome Sequencing Center for Infectious Disease"/>
            <person name="Wu L."/>
            <person name="Ma J."/>
        </authorList>
    </citation>
    <scope>NUCLEOTIDE SEQUENCE [LARGE SCALE GENOMIC DNA]</scope>
    <source>
        <strain evidence="5">CGMCC 1.12989</strain>
    </source>
</reference>
<dbReference type="RefSeq" id="WP_379537778.1">
    <property type="nucleotide sequence ID" value="NZ_JBHSDR010000003.1"/>
</dbReference>
<evidence type="ECO:0000256" key="3">
    <source>
        <dbReference type="RuleBase" id="RU000363"/>
    </source>
</evidence>
<dbReference type="InterPro" id="IPR036291">
    <property type="entry name" value="NAD(P)-bd_dom_sf"/>
</dbReference>
<dbReference type="PANTHER" id="PTHR43669">
    <property type="entry name" value="5-KETO-D-GLUCONATE 5-REDUCTASE"/>
    <property type="match status" value="1"/>
</dbReference>
<dbReference type="PRINTS" id="PR00080">
    <property type="entry name" value="SDRFAMILY"/>
</dbReference>
<dbReference type="CDD" id="cd05233">
    <property type="entry name" value="SDR_c"/>
    <property type="match status" value="1"/>
</dbReference>
<dbReference type="EMBL" id="JBHSDR010000003">
    <property type="protein sequence ID" value="MFC4294323.1"/>
    <property type="molecule type" value="Genomic_DNA"/>
</dbReference>
<dbReference type="Pfam" id="PF00106">
    <property type="entry name" value="adh_short"/>
    <property type="match status" value="1"/>
</dbReference>
<dbReference type="PANTHER" id="PTHR43669:SF3">
    <property type="entry name" value="ALCOHOL DEHYDROGENASE, PUTATIVE (AFU_ORTHOLOGUE AFUA_3G03445)-RELATED"/>
    <property type="match status" value="1"/>
</dbReference>
<keyword evidence="5" id="KW-1185">Reference proteome</keyword>
<evidence type="ECO:0000256" key="1">
    <source>
        <dbReference type="ARBA" id="ARBA00006484"/>
    </source>
</evidence>
<dbReference type="Proteomes" id="UP001595828">
    <property type="component" value="Unassembled WGS sequence"/>
</dbReference>
<accession>A0ABV8RMM1</accession>
<proteinExistence type="inferred from homology"/>
<organism evidence="4 5">
    <name type="scientific">Novosphingobium tardum</name>
    <dbReference type="NCBI Taxonomy" id="1538021"/>
    <lineage>
        <taxon>Bacteria</taxon>
        <taxon>Pseudomonadati</taxon>
        <taxon>Pseudomonadota</taxon>
        <taxon>Alphaproteobacteria</taxon>
        <taxon>Sphingomonadales</taxon>
        <taxon>Sphingomonadaceae</taxon>
        <taxon>Novosphingobium</taxon>
    </lineage>
</organism>
<gene>
    <name evidence="4" type="ORF">ACFO0A_04540</name>
</gene>
<dbReference type="GO" id="GO:0016491">
    <property type="term" value="F:oxidoreductase activity"/>
    <property type="evidence" value="ECO:0007669"/>
    <property type="project" value="UniProtKB-KW"/>
</dbReference>